<reference evidence="1 2" key="1">
    <citation type="submission" date="2016-10" db="EMBL/GenBank/DDBJ databases">
        <authorList>
            <person name="de Groot N.N."/>
        </authorList>
    </citation>
    <scope>NUCLEOTIDE SEQUENCE [LARGE SCALE GENOMIC DNA]</scope>
    <source>
        <strain evidence="1 2">Nm146</strain>
    </source>
</reference>
<proteinExistence type="predicted"/>
<dbReference type="AlphaFoldDB" id="A0A1I4R4Y6"/>
<dbReference type="EMBL" id="FOUF01000017">
    <property type="protein sequence ID" value="SFM47205.1"/>
    <property type="molecule type" value="Genomic_DNA"/>
</dbReference>
<sequence>MNNRSACQLCGEDFYPDQTWKTLCIPCYKLSKQRQEDVVSELTRLRTENEELRHRIAIPQDMLKTLILLAHPDRHGNSAASNKATAWLLSQRGRQ</sequence>
<evidence type="ECO:0000313" key="2">
    <source>
        <dbReference type="Proteomes" id="UP000199561"/>
    </source>
</evidence>
<dbReference type="Proteomes" id="UP000199561">
    <property type="component" value="Unassembled WGS sequence"/>
</dbReference>
<gene>
    <name evidence="1" type="ORF">SAMN05421880_11768</name>
</gene>
<protein>
    <submittedName>
        <fullName evidence="1">Uncharacterized protein</fullName>
    </submittedName>
</protein>
<keyword evidence="2" id="KW-1185">Reference proteome</keyword>
<dbReference type="STRING" id="52442.SAMN05421880_11768"/>
<organism evidence="1 2">
    <name type="scientific">Nitrosomonas nitrosa</name>
    <dbReference type="NCBI Taxonomy" id="52442"/>
    <lineage>
        <taxon>Bacteria</taxon>
        <taxon>Pseudomonadati</taxon>
        <taxon>Pseudomonadota</taxon>
        <taxon>Betaproteobacteria</taxon>
        <taxon>Nitrosomonadales</taxon>
        <taxon>Nitrosomonadaceae</taxon>
        <taxon>Nitrosomonas</taxon>
    </lineage>
</organism>
<evidence type="ECO:0000313" key="1">
    <source>
        <dbReference type="EMBL" id="SFM47205.1"/>
    </source>
</evidence>
<accession>A0A1I4R4Y6</accession>
<name>A0A1I4R4Y6_9PROT</name>